<evidence type="ECO:0000313" key="3">
    <source>
        <dbReference type="Proteomes" id="UP001209878"/>
    </source>
</evidence>
<dbReference type="EMBL" id="JAODUO010000221">
    <property type="protein sequence ID" value="KAK2185841.1"/>
    <property type="molecule type" value="Genomic_DNA"/>
</dbReference>
<accession>A0AAD9UE06</accession>
<gene>
    <name evidence="2" type="ORF">NP493_221g01007</name>
</gene>
<evidence type="ECO:0000313" key="2">
    <source>
        <dbReference type="EMBL" id="KAK2185841.1"/>
    </source>
</evidence>
<reference evidence="2" key="1">
    <citation type="journal article" date="2023" name="Mol. Biol. Evol.">
        <title>Third-Generation Sequencing Reveals the Adaptive Role of the Epigenome in Three Deep-Sea Polychaetes.</title>
        <authorList>
            <person name="Perez M."/>
            <person name="Aroh O."/>
            <person name="Sun Y."/>
            <person name="Lan Y."/>
            <person name="Juniper S.K."/>
            <person name="Young C.R."/>
            <person name="Angers B."/>
            <person name="Qian P.Y."/>
        </authorList>
    </citation>
    <scope>NUCLEOTIDE SEQUENCE</scope>
    <source>
        <strain evidence="2">R07B-5</strain>
    </source>
</reference>
<organism evidence="2 3">
    <name type="scientific">Ridgeia piscesae</name>
    <name type="common">Tubeworm</name>
    <dbReference type="NCBI Taxonomy" id="27915"/>
    <lineage>
        <taxon>Eukaryota</taxon>
        <taxon>Metazoa</taxon>
        <taxon>Spiralia</taxon>
        <taxon>Lophotrochozoa</taxon>
        <taxon>Annelida</taxon>
        <taxon>Polychaeta</taxon>
        <taxon>Sedentaria</taxon>
        <taxon>Canalipalpata</taxon>
        <taxon>Sabellida</taxon>
        <taxon>Siboglinidae</taxon>
        <taxon>Ridgeia</taxon>
    </lineage>
</organism>
<comment type="caution">
    <text evidence="2">The sequence shown here is derived from an EMBL/GenBank/DDBJ whole genome shotgun (WGS) entry which is preliminary data.</text>
</comment>
<protein>
    <recommendedName>
        <fullName evidence="1">N-acetyltransferase domain-containing protein</fullName>
    </recommendedName>
</protein>
<dbReference type="CDD" id="cd04301">
    <property type="entry name" value="NAT_SF"/>
    <property type="match status" value="1"/>
</dbReference>
<dbReference type="Proteomes" id="UP001209878">
    <property type="component" value="Unassembled WGS sequence"/>
</dbReference>
<dbReference type="Pfam" id="PF00583">
    <property type="entry name" value="Acetyltransf_1"/>
    <property type="match status" value="1"/>
</dbReference>
<name>A0AAD9UE06_RIDPI</name>
<sequence length="93" mass="11050">MVPDVKYNEAYISFILTHPEWTRAGIGRFMVYHLIQTCMGKDVTLHVSVDNPAMLLYQKFGFKPQELILGFYDRYFADDSHQSRHAFFMRLQR</sequence>
<proteinExistence type="predicted"/>
<feature type="domain" description="N-acetyltransferase" evidence="1">
    <location>
        <begin position="1"/>
        <end position="93"/>
    </location>
</feature>
<dbReference type="AlphaFoldDB" id="A0AAD9UE06"/>
<dbReference type="InterPro" id="IPR000182">
    <property type="entry name" value="GNAT_dom"/>
</dbReference>
<dbReference type="Gene3D" id="3.40.630.30">
    <property type="match status" value="1"/>
</dbReference>
<dbReference type="PROSITE" id="PS51186">
    <property type="entry name" value="GNAT"/>
    <property type="match status" value="1"/>
</dbReference>
<dbReference type="GO" id="GO:0016747">
    <property type="term" value="F:acyltransferase activity, transferring groups other than amino-acyl groups"/>
    <property type="evidence" value="ECO:0007669"/>
    <property type="project" value="InterPro"/>
</dbReference>
<keyword evidence="3" id="KW-1185">Reference proteome</keyword>
<dbReference type="SUPFAM" id="SSF55729">
    <property type="entry name" value="Acyl-CoA N-acyltransferases (Nat)"/>
    <property type="match status" value="1"/>
</dbReference>
<evidence type="ECO:0000259" key="1">
    <source>
        <dbReference type="PROSITE" id="PS51186"/>
    </source>
</evidence>
<dbReference type="InterPro" id="IPR016181">
    <property type="entry name" value="Acyl_CoA_acyltransferase"/>
</dbReference>